<sequence>MAEIEFHFDFGSPNAYLAHRVIPAIEERTGARFRYVPVLLGGVFKATGNRSPAEAFGDIANKRAYMALETERFLRRHGIADYRRNPHFPVNTLQLMRGAVAARHEGCFGRYVEAMFHAMWAEPRKMDDAAIFRATLEEAGFDAPRLLERAQSPEVKQELVRSTEASVARGTFGSPTFFVGEEIFFGKDQLRDVEEEYLRQHGRARESLA</sequence>
<reference evidence="4" key="1">
    <citation type="submission" date="2020-02" db="EMBL/GenBank/DDBJ databases">
        <authorList>
            <person name="Meier V. D."/>
        </authorList>
    </citation>
    <scope>NUCLEOTIDE SEQUENCE</scope>
    <source>
        <strain evidence="4">AVDCRST_MAG27</strain>
    </source>
</reference>
<dbReference type="SUPFAM" id="SSF52833">
    <property type="entry name" value="Thioredoxin-like"/>
    <property type="match status" value="1"/>
</dbReference>
<keyword evidence="1 4" id="KW-0413">Isomerase</keyword>
<evidence type="ECO:0000256" key="1">
    <source>
        <dbReference type="PIRNR" id="PIRNR006386"/>
    </source>
</evidence>
<dbReference type="PANTHER" id="PTHR42943:SF2">
    <property type="entry name" value="GLUTATHIONE S-TRANSFERASE KAPPA 1"/>
    <property type="match status" value="1"/>
</dbReference>
<accession>A0A6J4IQV0</accession>
<feature type="domain" description="DSBA-like thioredoxin" evidence="3">
    <location>
        <begin position="4"/>
        <end position="197"/>
    </location>
</feature>
<dbReference type="GO" id="GO:0006749">
    <property type="term" value="P:glutathione metabolic process"/>
    <property type="evidence" value="ECO:0007669"/>
    <property type="project" value="TreeGrafter"/>
</dbReference>
<dbReference type="CDD" id="cd03022">
    <property type="entry name" value="DsbA_HCCA_Iso"/>
    <property type="match status" value="1"/>
</dbReference>
<feature type="active site" description="Nucleophile" evidence="2">
    <location>
        <position position="12"/>
    </location>
</feature>
<dbReference type="InterPro" id="IPR051924">
    <property type="entry name" value="GST_Kappa/NadH"/>
</dbReference>
<dbReference type="InterPro" id="IPR001853">
    <property type="entry name" value="DSBA-like_thioredoxin_dom"/>
</dbReference>
<gene>
    <name evidence="4" type="ORF">AVDCRST_MAG27-2316</name>
</gene>
<dbReference type="InterPro" id="IPR014440">
    <property type="entry name" value="HCCAis_GSTk"/>
</dbReference>
<dbReference type="GO" id="GO:1901170">
    <property type="term" value="P:naphthalene catabolic process"/>
    <property type="evidence" value="ECO:0007669"/>
    <property type="project" value="InterPro"/>
</dbReference>
<proteinExistence type="inferred from homology"/>
<protein>
    <recommendedName>
        <fullName evidence="1">2-hydroxychromene-2-carboxylate isomerase</fullName>
        <ecNumber evidence="1">5.99.1.4</ecNumber>
    </recommendedName>
</protein>
<comment type="catalytic activity">
    <reaction evidence="1">
        <text>2-hydroxychromene-2-carboxylate = (3E)-4-(2-hydroxyphenyl)-2-oxobut-3-enoate</text>
        <dbReference type="Rhea" id="RHEA:27401"/>
        <dbReference type="ChEBI" id="CHEBI:59350"/>
        <dbReference type="ChEBI" id="CHEBI:59353"/>
        <dbReference type="EC" id="5.99.1.4"/>
    </reaction>
</comment>
<organism evidence="4">
    <name type="scientific">uncultured Craurococcus sp</name>
    <dbReference type="NCBI Taxonomy" id="1135998"/>
    <lineage>
        <taxon>Bacteria</taxon>
        <taxon>Pseudomonadati</taxon>
        <taxon>Pseudomonadota</taxon>
        <taxon>Alphaproteobacteria</taxon>
        <taxon>Acetobacterales</taxon>
        <taxon>Acetobacteraceae</taxon>
        <taxon>Craurococcus</taxon>
        <taxon>environmental samples</taxon>
    </lineage>
</organism>
<dbReference type="Gene3D" id="3.40.30.10">
    <property type="entry name" value="Glutaredoxin"/>
    <property type="match status" value="1"/>
</dbReference>
<dbReference type="InterPro" id="IPR044087">
    <property type="entry name" value="NahD-like"/>
</dbReference>
<dbReference type="GO" id="GO:0004602">
    <property type="term" value="F:glutathione peroxidase activity"/>
    <property type="evidence" value="ECO:0007669"/>
    <property type="project" value="TreeGrafter"/>
</dbReference>
<dbReference type="GO" id="GO:0004364">
    <property type="term" value="F:glutathione transferase activity"/>
    <property type="evidence" value="ECO:0007669"/>
    <property type="project" value="TreeGrafter"/>
</dbReference>
<dbReference type="PIRSF" id="PIRSF006386">
    <property type="entry name" value="HCCAis_GSTk"/>
    <property type="match status" value="1"/>
</dbReference>
<dbReference type="InterPro" id="IPR036249">
    <property type="entry name" value="Thioredoxin-like_sf"/>
</dbReference>
<dbReference type="EC" id="5.99.1.4" evidence="1"/>
<dbReference type="EMBL" id="CADCTD010000098">
    <property type="protein sequence ID" value="CAA9257453.1"/>
    <property type="molecule type" value="Genomic_DNA"/>
</dbReference>
<evidence type="ECO:0000313" key="4">
    <source>
        <dbReference type="EMBL" id="CAA9257453.1"/>
    </source>
</evidence>
<dbReference type="GO" id="GO:0018845">
    <property type="term" value="F:2-hydroxychromene-2-carboxylate isomerase activity"/>
    <property type="evidence" value="ECO:0007669"/>
    <property type="project" value="UniProtKB-UniRule"/>
</dbReference>
<comment type="similarity">
    <text evidence="1">Belongs to the GST superfamily. NadH family.</text>
</comment>
<evidence type="ECO:0000256" key="2">
    <source>
        <dbReference type="PIRSR" id="PIRSR006386-1"/>
    </source>
</evidence>
<dbReference type="PANTHER" id="PTHR42943">
    <property type="entry name" value="GLUTATHIONE S-TRANSFERASE KAPPA"/>
    <property type="match status" value="1"/>
</dbReference>
<name>A0A6J4IQV0_9PROT</name>
<evidence type="ECO:0000259" key="3">
    <source>
        <dbReference type="Pfam" id="PF01323"/>
    </source>
</evidence>
<dbReference type="AlphaFoldDB" id="A0A6J4IQV0"/>
<dbReference type="Pfam" id="PF01323">
    <property type="entry name" value="DSBA"/>
    <property type="match status" value="1"/>
</dbReference>